<reference evidence="10 11" key="1">
    <citation type="submission" date="2019-04" db="EMBL/GenBank/DDBJ databases">
        <title>Friends and foes A comparative genomics studyof 23 Aspergillus species from section Flavi.</title>
        <authorList>
            <consortium name="DOE Joint Genome Institute"/>
            <person name="Kjaerbolling I."/>
            <person name="Vesth T."/>
            <person name="Frisvad J.C."/>
            <person name="Nybo J.L."/>
            <person name="Theobald S."/>
            <person name="Kildgaard S."/>
            <person name="Isbrandt T."/>
            <person name="Kuo A."/>
            <person name="Sato A."/>
            <person name="Lyhne E.K."/>
            <person name="Kogle M.E."/>
            <person name="Wiebenga A."/>
            <person name="Kun R.S."/>
            <person name="Lubbers R.J."/>
            <person name="Makela M.R."/>
            <person name="Barry K."/>
            <person name="Chovatia M."/>
            <person name="Clum A."/>
            <person name="Daum C."/>
            <person name="Haridas S."/>
            <person name="He G."/>
            <person name="LaButti K."/>
            <person name="Lipzen A."/>
            <person name="Mondo S."/>
            <person name="Riley R."/>
            <person name="Salamov A."/>
            <person name="Simmons B.A."/>
            <person name="Magnuson J.K."/>
            <person name="Henrissat B."/>
            <person name="Mortensen U.H."/>
            <person name="Larsen T.O."/>
            <person name="Devries R.P."/>
            <person name="Grigoriev I.V."/>
            <person name="Machida M."/>
            <person name="Baker S.E."/>
            <person name="Andersen M.R."/>
        </authorList>
    </citation>
    <scope>NUCLEOTIDE SEQUENCE [LARGE SCALE GENOMIC DNA]</scope>
    <source>
        <strain evidence="10 11">CBS 763.97</strain>
    </source>
</reference>
<evidence type="ECO:0000256" key="1">
    <source>
        <dbReference type="ARBA" id="ARBA00001946"/>
    </source>
</evidence>
<evidence type="ECO:0000256" key="7">
    <source>
        <dbReference type="ARBA" id="ARBA00022989"/>
    </source>
</evidence>
<evidence type="ECO:0000313" key="11">
    <source>
        <dbReference type="Proteomes" id="UP000326268"/>
    </source>
</evidence>
<dbReference type="Proteomes" id="UP000326268">
    <property type="component" value="Unassembled WGS sequence"/>
</dbReference>
<evidence type="ECO:0000256" key="2">
    <source>
        <dbReference type="ARBA" id="ARBA00004141"/>
    </source>
</evidence>
<dbReference type="Gene3D" id="1.10.357.140">
    <property type="entry name" value="UbiA prenyltransferase"/>
    <property type="match status" value="1"/>
</dbReference>
<name>A0A5N7A0W9_9EURO</name>
<dbReference type="InterPro" id="IPR039653">
    <property type="entry name" value="Prenyltransferase"/>
</dbReference>
<proteinExistence type="inferred from homology"/>
<evidence type="ECO:0000256" key="5">
    <source>
        <dbReference type="ARBA" id="ARBA00022679"/>
    </source>
</evidence>
<dbReference type="GeneID" id="43658380"/>
<comment type="cofactor">
    <cofactor evidence="1">
        <name>Mg(2+)</name>
        <dbReference type="ChEBI" id="CHEBI:18420"/>
    </cofactor>
</comment>
<keyword evidence="7 9" id="KW-1133">Transmembrane helix</keyword>
<accession>A0A5N7A0W9</accession>
<protein>
    <submittedName>
        <fullName evidence="10">UbiA prenyltransferase family-domain-containing protein</fullName>
    </submittedName>
</protein>
<evidence type="ECO:0000313" key="10">
    <source>
        <dbReference type="EMBL" id="KAE8363452.1"/>
    </source>
</evidence>
<evidence type="ECO:0000256" key="8">
    <source>
        <dbReference type="ARBA" id="ARBA00023136"/>
    </source>
</evidence>
<dbReference type="PANTHER" id="PTHR11048">
    <property type="entry name" value="PRENYLTRANSFERASES"/>
    <property type="match status" value="1"/>
</dbReference>
<comment type="similarity">
    <text evidence="4">Belongs to the UbiA prenyltransferase family.</text>
</comment>
<comment type="subcellular location">
    <subcellularLocation>
        <location evidence="2">Membrane</location>
        <topology evidence="2">Multi-pass membrane protein</topology>
    </subcellularLocation>
</comment>
<dbReference type="InterPro" id="IPR000537">
    <property type="entry name" value="UbiA_prenyltransferase"/>
</dbReference>
<dbReference type="Pfam" id="PF01040">
    <property type="entry name" value="UbiA"/>
    <property type="match status" value="1"/>
</dbReference>
<keyword evidence="6 9" id="KW-0812">Transmembrane</keyword>
<sequence length="348" mass="37476">MATITTQTTSSPAQNASIKLNITAPLPSPPQPTKKTNILSSLPPSLVPYAELMRLHQPAGIYAAYVPNLIGVFLAAASPTLTPSHRPTPTHLFSLTILHALSNTLLRGSACAYNDALDAPYDRQVARCKNRPVARGAVSALQAHTFAFFLGLCWILTLSILPSTSYMPAALLAASMAFYPFCKRITHFPQFVLGLSLALSQGIGYGSLGVDIRVLDSGTRIALACLYVSYVVHTMIYDTVYAHQDLQDDLKAGVLSMAVLCQGRTKMVLTSLAGMEVGLLGATGWMMGFGGMYWGGAVGGSAVVLGRMICVVKLEEPKDCRWWFERLLWWTGACVIGGLVGEFFLRGQ</sequence>
<keyword evidence="11" id="KW-1185">Reference proteome</keyword>
<dbReference type="GO" id="GO:0005743">
    <property type="term" value="C:mitochondrial inner membrane"/>
    <property type="evidence" value="ECO:0007669"/>
    <property type="project" value="TreeGrafter"/>
</dbReference>
<keyword evidence="5 10" id="KW-0808">Transferase</keyword>
<gene>
    <name evidence="10" type="ORF">BDV27DRAFT_165443</name>
</gene>
<dbReference type="OrthoDB" id="18170at2759"/>
<dbReference type="GO" id="GO:0008412">
    <property type="term" value="F:4-hydroxybenzoate polyprenyltransferase activity"/>
    <property type="evidence" value="ECO:0007669"/>
    <property type="project" value="TreeGrafter"/>
</dbReference>
<dbReference type="FunFam" id="1.10.357.140:FF:000008">
    <property type="entry name" value="4-hydroxybenzoate octaprenyltransferase"/>
    <property type="match status" value="1"/>
</dbReference>
<keyword evidence="8 9" id="KW-0472">Membrane</keyword>
<evidence type="ECO:0000256" key="9">
    <source>
        <dbReference type="SAM" id="Phobius"/>
    </source>
</evidence>
<feature type="transmembrane region" description="Helical" evidence="9">
    <location>
        <begin position="137"/>
        <end position="160"/>
    </location>
</feature>
<comment type="pathway">
    <text evidence="3">Secondary metabolite biosynthesis; terpenoid biosynthesis.</text>
</comment>
<dbReference type="FunFam" id="1.20.120.1780:FF:000001">
    <property type="entry name" value="4-hydroxybenzoate octaprenyltransferase"/>
    <property type="match status" value="1"/>
</dbReference>
<dbReference type="CDD" id="cd13959">
    <property type="entry name" value="PT_UbiA_COQ2"/>
    <property type="match status" value="1"/>
</dbReference>
<dbReference type="PANTHER" id="PTHR11048:SF39">
    <property type="entry name" value="POLYPRENYL TRANSFERASE AUSN"/>
    <property type="match status" value="1"/>
</dbReference>
<dbReference type="RefSeq" id="XP_031926533.1">
    <property type="nucleotide sequence ID" value="XM_032073934.1"/>
</dbReference>
<dbReference type="EMBL" id="ML737675">
    <property type="protein sequence ID" value="KAE8363452.1"/>
    <property type="molecule type" value="Genomic_DNA"/>
</dbReference>
<dbReference type="InterPro" id="IPR044878">
    <property type="entry name" value="UbiA_sf"/>
</dbReference>
<organism evidence="10 11">
    <name type="scientific">Aspergillus caelatus</name>
    <dbReference type="NCBI Taxonomy" id="61420"/>
    <lineage>
        <taxon>Eukaryota</taxon>
        <taxon>Fungi</taxon>
        <taxon>Dikarya</taxon>
        <taxon>Ascomycota</taxon>
        <taxon>Pezizomycotina</taxon>
        <taxon>Eurotiomycetes</taxon>
        <taxon>Eurotiomycetidae</taxon>
        <taxon>Eurotiales</taxon>
        <taxon>Aspergillaceae</taxon>
        <taxon>Aspergillus</taxon>
        <taxon>Aspergillus subgen. Circumdati</taxon>
    </lineage>
</organism>
<dbReference type="GO" id="GO:0006744">
    <property type="term" value="P:ubiquinone biosynthetic process"/>
    <property type="evidence" value="ECO:0007669"/>
    <property type="project" value="TreeGrafter"/>
</dbReference>
<feature type="transmembrane region" description="Helical" evidence="9">
    <location>
        <begin position="327"/>
        <end position="345"/>
    </location>
</feature>
<evidence type="ECO:0000256" key="3">
    <source>
        <dbReference type="ARBA" id="ARBA00004721"/>
    </source>
</evidence>
<evidence type="ECO:0000256" key="4">
    <source>
        <dbReference type="ARBA" id="ARBA00005985"/>
    </source>
</evidence>
<evidence type="ECO:0000256" key="6">
    <source>
        <dbReference type="ARBA" id="ARBA00022692"/>
    </source>
</evidence>
<feature type="transmembrane region" description="Helical" evidence="9">
    <location>
        <begin position="293"/>
        <end position="315"/>
    </location>
</feature>
<dbReference type="Gene3D" id="1.20.120.1780">
    <property type="entry name" value="UbiA prenyltransferase"/>
    <property type="match status" value="1"/>
</dbReference>
<dbReference type="AlphaFoldDB" id="A0A5N7A0W9"/>